<dbReference type="PROSITE" id="PS01081">
    <property type="entry name" value="HTH_TETR_1"/>
    <property type="match status" value="1"/>
</dbReference>
<reference evidence="8" key="1">
    <citation type="journal article" date="2019" name="Int. J. Syst. Evol. Microbiol.">
        <title>The Global Catalogue of Microorganisms (GCM) 10K type strain sequencing project: providing services to taxonomists for standard genome sequencing and annotation.</title>
        <authorList>
            <consortium name="The Broad Institute Genomics Platform"/>
            <consortium name="The Broad Institute Genome Sequencing Center for Infectious Disease"/>
            <person name="Wu L."/>
            <person name="Ma J."/>
        </authorList>
    </citation>
    <scope>NUCLEOTIDE SEQUENCE [LARGE SCALE GENOMIC DNA]</scope>
    <source>
        <strain evidence="8">KLKA75</strain>
    </source>
</reference>
<feature type="domain" description="HTH tetR-type" evidence="6">
    <location>
        <begin position="24"/>
        <end position="84"/>
    </location>
</feature>
<dbReference type="InterPro" id="IPR036271">
    <property type="entry name" value="Tet_transcr_reg_TetR-rel_C_sf"/>
</dbReference>
<comment type="caution">
    <text evidence="7">The sequence shown here is derived from an EMBL/GenBank/DDBJ whole genome shotgun (WGS) entry which is preliminary data.</text>
</comment>
<dbReference type="InterPro" id="IPR004111">
    <property type="entry name" value="Repressor_TetR_C"/>
</dbReference>
<dbReference type="SUPFAM" id="SSF46689">
    <property type="entry name" value="Homeodomain-like"/>
    <property type="match status" value="1"/>
</dbReference>
<dbReference type="InterPro" id="IPR023772">
    <property type="entry name" value="DNA-bd_HTH_TetR-type_CS"/>
</dbReference>
<evidence type="ECO:0000256" key="4">
    <source>
        <dbReference type="PROSITE-ProRule" id="PRU00335"/>
    </source>
</evidence>
<sequence>MPTERQPIPSVWTRPRPRRREQPALSREQIVAAALELLDAEGLDALSMRRLGTRLNAGATSMYTHVANKDELLELVVDEVYGEIELPTPPGDSDGSLGSSGSEDWQAAVARCARGLRAAFLRHPWAVSVLGETGFAYLGPNVLRLMESLLTVLEDGGLDLAAAEKAVHTVVAYVVGVATSESATLRTLARSGHSPEEWAEGLLPAAEEATRGYPRLHKIYAAQSADVTRTVRDDDFEIGLECVLQGIAQRLA</sequence>
<dbReference type="Gene3D" id="1.10.357.10">
    <property type="entry name" value="Tetracycline Repressor, domain 2"/>
    <property type="match status" value="1"/>
</dbReference>
<evidence type="ECO:0000256" key="3">
    <source>
        <dbReference type="ARBA" id="ARBA00023163"/>
    </source>
</evidence>
<dbReference type="PROSITE" id="PS50977">
    <property type="entry name" value="HTH_TETR_2"/>
    <property type="match status" value="1"/>
</dbReference>
<dbReference type="Gene3D" id="1.10.10.60">
    <property type="entry name" value="Homeodomain-like"/>
    <property type="match status" value="1"/>
</dbReference>
<evidence type="ECO:0000313" key="8">
    <source>
        <dbReference type="Proteomes" id="UP001595872"/>
    </source>
</evidence>
<dbReference type="InterPro" id="IPR009057">
    <property type="entry name" value="Homeodomain-like_sf"/>
</dbReference>
<dbReference type="EMBL" id="JBHSIT010000002">
    <property type="protein sequence ID" value="MFC4907433.1"/>
    <property type="molecule type" value="Genomic_DNA"/>
</dbReference>
<evidence type="ECO:0000259" key="6">
    <source>
        <dbReference type="PROSITE" id="PS50977"/>
    </source>
</evidence>
<feature type="DNA-binding region" description="H-T-H motif" evidence="4">
    <location>
        <begin position="47"/>
        <end position="66"/>
    </location>
</feature>
<feature type="region of interest" description="Disordered" evidence="5">
    <location>
        <begin position="1"/>
        <end position="25"/>
    </location>
</feature>
<keyword evidence="1" id="KW-0805">Transcription regulation</keyword>
<keyword evidence="3" id="KW-0804">Transcription</keyword>
<evidence type="ECO:0000256" key="2">
    <source>
        <dbReference type="ARBA" id="ARBA00023125"/>
    </source>
</evidence>
<dbReference type="Proteomes" id="UP001595872">
    <property type="component" value="Unassembled WGS sequence"/>
</dbReference>
<keyword evidence="2 4" id="KW-0238">DNA-binding</keyword>
<name>A0ABV9TVI3_9ACTN</name>
<protein>
    <submittedName>
        <fullName evidence="7">TetR/AcrR family transcriptional regulator</fullName>
    </submittedName>
</protein>
<accession>A0ABV9TVI3</accession>
<dbReference type="RefSeq" id="WP_378253181.1">
    <property type="nucleotide sequence ID" value="NZ_JBHSIT010000002.1"/>
</dbReference>
<evidence type="ECO:0000313" key="7">
    <source>
        <dbReference type="EMBL" id="MFC4907433.1"/>
    </source>
</evidence>
<evidence type="ECO:0000256" key="1">
    <source>
        <dbReference type="ARBA" id="ARBA00023015"/>
    </source>
</evidence>
<dbReference type="Pfam" id="PF00440">
    <property type="entry name" value="TetR_N"/>
    <property type="match status" value="1"/>
</dbReference>
<dbReference type="InterPro" id="IPR001647">
    <property type="entry name" value="HTH_TetR"/>
</dbReference>
<organism evidence="7 8">
    <name type="scientific">Actinomadura gamaensis</name>
    <dbReference type="NCBI Taxonomy" id="1763541"/>
    <lineage>
        <taxon>Bacteria</taxon>
        <taxon>Bacillati</taxon>
        <taxon>Actinomycetota</taxon>
        <taxon>Actinomycetes</taxon>
        <taxon>Streptosporangiales</taxon>
        <taxon>Thermomonosporaceae</taxon>
        <taxon>Actinomadura</taxon>
    </lineage>
</organism>
<proteinExistence type="predicted"/>
<keyword evidence="8" id="KW-1185">Reference proteome</keyword>
<evidence type="ECO:0000256" key="5">
    <source>
        <dbReference type="SAM" id="MobiDB-lite"/>
    </source>
</evidence>
<dbReference type="SUPFAM" id="SSF48498">
    <property type="entry name" value="Tetracyclin repressor-like, C-terminal domain"/>
    <property type="match status" value="1"/>
</dbReference>
<dbReference type="InterPro" id="IPR050109">
    <property type="entry name" value="HTH-type_TetR-like_transc_reg"/>
</dbReference>
<dbReference type="PANTHER" id="PTHR30055">
    <property type="entry name" value="HTH-TYPE TRANSCRIPTIONAL REGULATOR RUTR"/>
    <property type="match status" value="1"/>
</dbReference>
<dbReference type="PANTHER" id="PTHR30055:SF151">
    <property type="entry name" value="TRANSCRIPTIONAL REGULATORY PROTEIN"/>
    <property type="match status" value="1"/>
</dbReference>
<dbReference type="Pfam" id="PF02909">
    <property type="entry name" value="TetR_C_1"/>
    <property type="match status" value="1"/>
</dbReference>
<gene>
    <name evidence="7" type="ORF">ACFPCY_08880</name>
</gene>